<dbReference type="SUPFAM" id="SSF51197">
    <property type="entry name" value="Clavaminate synthase-like"/>
    <property type="match status" value="1"/>
</dbReference>
<organism evidence="2 3">
    <name type="scientific">Polarella glacialis</name>
    <name type="common">Dinoflagellate</name>
    <dbReference type="NCBI Taxonomy" id="89957"/>
    <lineage>
        <taxon>Eukaryota</taxon>
        <taxon>Sar</taxon>
        <taxon>Alveolata</taxon>
        <taxon>Dinophyceae</taxon>
        <taxon>Suessiales</taxon>
        <taxon>Suessiaceae</taxon>
        <taxon>Polarella</taxon>
    </lineage>
</organism>
<feature type="compositionally biased region" description="Basic and acidic residues" evidence="1">
    <location>
        <begin position="294"/>
        <end position="311"/>
    </location>
</feature>
<proteinExistence type="predicted"/>
<protein>
    <recommendedName>
        <fullName evidence="4">Isopenicillin N synthase-like Fe(2+) 2OG dioxygenase domain-containing protein</fullName>
    </recommendedName>
</protein>
<reference evidence="2" key="1">
    <citation type="submission" date="2021-02" db="EMBL/GenBank/DDBJ databases">
        <authorList>
            <person name="Dougan E. K."/>
            <person name="Rhodes N."/>
            <person name="Thang M."/>
            <person name="Chan C."/>
        </authorList>
    </citation>
    <scope>NUCLEOTIDE SEQUENCE</scope>
</reference>
<feature type="non-terminal residue" evidence="2">
    <location>
        <position position="1"/>
    </location>
</feature>
<dbReference type="Gene3D" id="2.60.120.330">
    <property type="entry name" value="B-lactam Antibiotic, Isopenicillin N Synthase, Chain"/>
    <property type="match status" value="1"/>
</dbReference>
<dbReference type="InterPro" id="IPR027443">
    <property type="entry name" value="IPNS-like_sf"/>
</dbReference>
<dbReference type="AlphaFoldDB" id="A0A813J1B0"/>
<evidence type="ECO:0008006" key="4">
    <source>
        <dbReference type="Google" id="ProtNLM"/>
    </source>
</evidence>
<gene>
    <name evidence="2" type="ORF">PGLA2088_LOCUS14832</name>
</gene>
<sequence>ALHQLGFALRGRGFFVCEDVNLDQGDMTPLLQEAYAASRQFHAAEASRRQRSLSSQWTRGKPNSGPYSRAWFTGANGRRWPRDEDHPGFTTALQSLDARLAAVAAVMAAALACAFPSETFASAPSETMLRALRYAPSTPPAEPEVAITTTNTNNKNNDSNSNNHGIPAHVDFGDFTLCHSDSEGLEAWEREAGLWQPLPAWQICFLAGTALESKTQQAVRAVEHRVLRCPAERLSFCRLHGVSAQNGVSSAQSGSGGTDNNNSNNNNNNNSKNNNYDYNHKNNNSNNNSSNDNSRAEKGDQETSAEELKLG</sequence>
<comment type="caution">
    <text evidence="2">The sequence shown here is derived from an EMBL/GenBank/DDBJ whole genome shotgun (WGS) entry which is preliminary data.</text>
</comment>
<dbReference type="Proteomes" id="UP000626109">
    <property type="component" value="Unassembled WGS sequence"/>
</dbReference>
<dbReference type="EMBL" id="CAJNNW010018088">
    <property type="protein sequence ID" value="CAE8662345.1"/>
    <property type="molecule type" value="Genomic_DNA"/>
</dbReference>
<dbReference type="PANTHER" id="PTHR23353">
    <property type="entry name" value="RAB-GAP/TBC-RELATED"/>
    <property type="match status" value="1"/>
</dbReference>
<evidence type="ECO:0000313" key="3">
    <source>
        <dbReference type="Proteomes" id="UP000626109"/>
    </source>
</evidence>
<evidence type="ECO:0000313" key="2">
    <source>
        <dbReference type="EMBL" id="CAE8662345.1"/>
    </source>
</evidence>
<dbReference type="InterPro" id="IPR053019">
    <property type="entry name" value="GATA_zinc_finger"/>
</dbReference>
<evidence type="ECO:0000256" key="1">
    <source>
        <dbReference type="SAM" id="MobiDB-lite"/>
    </source>
</evidence>
<feature type="region of interest" description="Disordered" evidence="1">
    <location>
        <begin position="246"/>
        <end position="311"/>
    </location>
</feature>
<feature type="compositionally biased region" description="Low complexity" evidence="1">
    <location>
        <begin position="260"/>
        <end position="293"/>
    </location>
</feature>
<dbReference type="PANTHER" id="PTHR23353:SF23">
    <property type="entry name" value="PROTEIN HAIRLESS"/>
    <property type="match status" value="1"/>
</dbReference>
<name>A0A813J1B0_POLGL</name>
<accession>A0A813J1B0</accession>
<feature type="region of interest" description="Disordered" evidence="1">
    <location>
        <begin position="47"/>
        <end position="68"/>
    </location>
</feature>